<keyword evidence="4" id="KW-1185">Reference proteome</keyword>
<dbReference type="Pfam" id="PF20434">
    <property type="entry name" value="BD-FAE"/>
    <property type="match status" value="1"/>
</dbReference>
<reference evidence="3 4" key="1">
    <citation type="journal article" date="2019" name="Int. J. Syst. Evol. Microbiol.">
        <title>The Global Catalogue of Microorganisms (GCM) 10K type strain sequencing project: providing services to taxonomists for standard genome sequencing and annotation.</title>
        <authorList>
            <consortium name="The Broad Institute Genomics Platform"/>
            <consortium name="The Broad Institute Genome Sequencing Center for Infectious Disease"/>
            <person name="Wu L."/>
            <person name="Ma J."/>
        </authorList>
    </citation>
    <scope>NUCLEOTIDE SEQUENCE [LARGE SCALE GENOMIC DNA]</scope>
    <source>
        <strain evidence="3 4">JCM 9933</strain>
    </source>
</reference>
<dbReference type="EMBL" id="BAAAFZ010000050">
    <property type="protein sequence ID" value="GAA0590914.1"/>
    <property type="molecule type" value="Genomic_DNA"/>
</dbReference>
<sequence length="278" mass="29662">MSAPPAPDWRDMDPAALDAAYNNRQAVPDAQALLDDWAAASARLRADRPEGLDKPYGGSERERWDLFPAADRGAPCLVFIHGGYWQRNRREDFACFAEGALGAGWSVALPGYTLTPDATIEGIAGEIGRALDWLAAEGPAHGIAGPVLLSGWSAGGHLTALHAGHRSVRAALAISGIFDLEPIRDTTLNDKLALTDDQIARFSPMRLPHTAAPMGVAYGTGELPELQRQSRDFHAARSAAGGAGPLLPVEGKNHFDIMEELRRPDGRLLAAARDLLGP</sequence>
<dbReference type="Gene3D" id="3.40.50.1820">
    <property type="entry name" value="alpha/beta hydrolase"/>
    <property type="match status" value="1"/>
</dbReference>
<dbReference type="PANTHER" id="PTHR48081:SF33">
    <property type="entry name" value="KYNURENINE FORMAMIDASE"/>
    <property type="match status" value="1"/>
</dbReference>
<dbReference type="SUPFAM" id="SSF53474">
    <property type="entry name" value="alpha/beta-Hydrolases"/>
    <property type="match status" value="1"/>
</dbReference>
<protein>
    <submittedName>
        <fullName evidence="3">Alpha/beta hydrolase</fullName>
    </submittedName>
</protein>
<dbReference type="Proteomes" id="UP001501588">
    <property type="component" value="Unassembled WGS sequence"/>
</dbReference>
<evidence type="ECO:0000313" key="4">
    <source>
        <dbReference type="Proteomes" id="UP001501588"/>
    </source>
</evidence>
<dbReference type="InterPro" id="IPR049492">
    <property type="entry name" value="BD-FAE-like_dom"/>
</dbReference>
<evidence type="ECO:0000259" key="2">
    <source>
        <dbReference type="Pfam" id="PF20434"/>
    </source>
</evidence>
<dbReference type="RefSeq" id="WP_343896336.1">
    <property type="nucleotide sequence ID" value="NZ_BAAAFZ010000050.1"/>
</dbReference>
<organism evidence="3 4">
    <name type="scientific">Craurococcus roseus</name>
    <dbReference type="NCBI Taxonomy" id="77585"/>
    <lineage>
        <taxon>Bacteria</taxon>
        <taxon>Pseudomonadati</taxon>
        <taxon>Pseudomonadota</taxon>
        <taxon>Alphaproteobacteria</taxon>
        <taxon>Acetobacterales</taxon>
        <taxon>Acetobacteraceae</taxon>
        <taxon>Craurococcus</taxon>
    </lineage>
</organism>
<feature type="domain" description="BD-FAE-like" evidence="2">
    <location>
        <begin position="71"/>
        <end position="166"/>
    </location>
</feature>
<dbReference type="InterPro" id="IPR029058">
    <property type="entry name" value="AB_hydrolase_fold"/>
</dbReference>
<dbReference type="PANTHER" id="PTHR48081">
    <property type="entry name" value="AB HYDROLASE SUPERFAMILY PROTEIN C4A8.06C"/>
    <property type="match status" value="1"/>
</dbReference>
<name>A0ABN1FI77_9PROT</name>
<accession>A0ABN1FI77</accession>
<evidence type="ECO:0000256" key="1">
    <source>
        <dbReference type="ARBA" id="ARBA00022801"/>
    </source>
</evidence>
<dbReference type="InterPro" id="IPR050300">
    <property type="entry name" value="GDXG_lipolytic_enzyme"/>
</dbReference>
<evidence type="ECO:0000313" key="3">
    <source>
        <dbReference type="EMBL" id="GAA0590914.1"/>
    </source>
</evidence>
<proteinExistence type="predicted"/>
<dbReference type="GO" id="GO:0016787">
    <property type="term" value="F:hydrolase activity"/>
    <property type="evidence" value="ECO:0007669"/>
    <property type="project" value="UniProtKB-KW"/>
</dbReference>
<keyword evidence="1 3" id="KW-0378">Hydrolase</keyword>
<comment type="caution">
    <text evidence="3">The sequence shown here is derived from an EMBL/GenBank/DDBJ whole genome shotgun (WGS) entry which is preliminary data.</text>
</comment>
<gene>
    <name evidence="3" type="ORF">GCM10009416_31680</name>
</gene>